<keyword evidence="3" id="KW-0489">Methyltransferase</keyword>
<dbReference type="PANTHER" id="PTHR43182">
    <property type="entry name" value="COBALT-PRECORRIN-6B C(15)-METHYLTRANSFERASE (DECARBOXYLATING)"/>
    <property type="match status" value="1"/>
</dbReference>
<gene>
    <name evidence="8" type="primary">cbiE</name>
    <name evidence="8" type="ORF">RIF23_11955</name>
</gene>
<dbReference type="Pfam" id="PF00590">
    <property type="entry name" value="TP_methylase"/>
    <property type="match status" value="1"/>
</dbReference>
<dbReference type="InterPro" id="IPR029063">
    <property type="entry name" value="SAM-dependent_MTases_sf"/>
</dbReference>
<dbReference type="InterPro" id="IPR035996">
    <property type="entry name" value="4pyrrol_Methylase_sf"/>
</dbReference>
<dbReference type="InterPro" id="IPR006365">
    <property type="entry name" value="Cbl_synth_CobL"/>
</dbReference>
<dbReference type="InterPro" id="IPR014777">
    <property type="entry name" value="4pyrrole_Mease_sub1"/>
</dbReference>
<evidence type="ECO:0000256" key="6">
    <source>
        <dbReference type="SAM" id="MobiDB-lite"/>
    </source>
</evidence>
<dbReference type="InterPro" id="IPR014008">
    <property type="entry name" value="Cbl_synth_MTase_CbiT"/>
</dbReference>
<dbReference type="CDD" id="cd02440">
    <property type="entry name" value="AdoMet_MTases"/>
    <property type="match status" value="1"/>
</dbReference>
<sequence length="421" mass="44064">MSGDAPQQPPPDSDEPHPGAPLSVVGIGAGGWDGLSPRARTEIAAAEVLFGSDRQLALLPAEVTGHRVAWPRPLLPALPELLDTYARQRRCVLASGDPMSYGIGATLARLVGPDRLRVIPHPSASSLACARMGWPSDEVTVVSAVARPLDALRRLLAPGQRLLVLSEGPTTPGAVAALLREAGFAHSQMTVLADLDGPEEYRRQATAADWTDSREHPLNVVAVECAASGAPAYSTLAGLPDDAYDHDGQLTKREVRALTLARLAPLPGQLLWDVGAGSGSVAIEWMRSHATCRAVALERDPGRAERIRHNAARLGVPGLETHTGEAPGGLCGLPAPDAIFVGGGASDPEVLSACWAALPSGARMVVNAVTLAAEACVLDAQRRLGGELTRLEVQRAGSIGQAGHAVWRPALPITQWTVDKT</sequence>
<keyword evidence="5" id="KW-0949">S-adenosyl-L-methionine</keyword>
<protein>
    <submittedName>
        <fullName evidence="8">Precorrin-6y C5,15-methyltransferase (Decarboxylating) subunit CbiE</fullName>
    </submittedName>
</protein>
<dbReference type="InterPro" id="IPR000878">
    <property type="entry name" value="4pyrrol_Mease"/>
</dbReference>
<comment type="caution">
    <text evidence="8">The sequence shown here is derived from an EMBL/GenBank/DDBJ whole genome shotgun (WGS) entry which is preliminary data.</text>
</comment>
<evidence type="ECO:0000313" key="8">
    <source>
        <dbReference type="EMBL" id="MDS1271012.1"/>
    </source>
</evidence>
<name>A0ABU2H6T0_9ACTN</name>
<feature type="domain" description="Tetrapyrrole methylase" evidence="7">
    <location>
        <begin position="22"/>
        <end position="193"/>
    </location>
</feature>
<evidence type="ECO:0000256" key="5">
    <source>
        <dbReference type="ARBA" id="ARBA00022691"/>
    </source>
</evidence>
<dbReference type="PIRSF" id="PIRSF036428">
    <property type="entry name" value="CobL"/>
    <property type="match status" value="1"/>
</dbReference>
<keyword evidence="4" id="KW-0808">Transferase</keyword>
<dbReference type="SUPFAM" id="SSF53790">
    <property type="entry name" value="Tetrapyrrole methylase"/>
    <property type="match status" value="1"/>
</dbReference>
<feature type="region of interest" description="Disordered" evidence="6">
    <location>
        <begin position="1"/>
        <end position="24"/>
    </location>
</feature>
<accession>A0ABU2H6T0</accession>
<dbReference type="InterPro" id="IPR050714">
    <property type="entry name" value="Cobalamin_biosynth_MTase"/>
</dbReference>
<dbReference type="NCBIfam" id="TIGR02467">
    <property type="entry name" value="CbiE"/>
    <property type="match status" value="1"/>
</dbReference>
<dbReference type="EMBL" id="JAVLVT010000005">
    <property type="protein sequence ID" value="MDS1271012.1"/>
    <property type="molecule type" value="Genomic_DNA"/>
</dbReference>
<evidence type="ECO:0000259" key="7">
    <source>
        <dbReference type="Pfam" id="PF00590"/>
    </source>
</evidence>
<proteinExistence type="predicted"/>
<comment type="pathway">
    <text evidence="1">Cofactor biosynthesis; adenosylcobalamin biosynthesis.</text>
</comment>
<dbReference type="PANTHER" id="PTHR43182:SF1">
    <property type="entry name" value="COBALT-PRECORRIN-7 C(5)-METHYLTRANSFERASE"/>
    <property type="match status" value="1"/>
</dbReference>
<evidence type="ECO:0000256" key="3">
    <source>
        <dbReference type="ARBA" id="ARBA00022603"/>
    </source>
</evidence>
<dbReference type="Proteomes" id="UP001250214">
    <property type="component" value="Unassembled WGS sequence"/>
</dbReference>
<dbReference type="Gene3D" id="3.40.1010.10">
    <property type="entry name" value="Cobalt-precorrin-4 Transmethylase, Domain 1"/>
    <property type="match status" value="1"/>
</dbReference>
<reference evidence="9" key="1">
    <citation type="submission" date="2023-07" db="EMBL/GenBank/DDBJ databases">
        <title>Novel species in the genus Lipingzhangella isolated from Sambhar Salt Lake.</title>
        <authorList>
            <person name="Jiya N."/>
            <person name="Kajale S."/>
            <person name="Sharma A."/>
        </authorList>
    </citation>
    <scope>NUCLEOTIDE SEQUENCE [LARGE SCALE GENOMIC DNA]</scope>
    <source>
        <strain evidence="9">LS1_29</strain>
    </source>
</reference>
<dbReference type="CDD" id="cd11644">
    <property type="entry name" value="Precorrin-6Y-MT"/>
    <property type="match status" value="1"/>
</dbReference>
<dbReference type="NCBIfam" id="TIGR02469">
    <property type="entry name" value="CbiT"/>
    <property type="match status" value="1"/>
</dbReference>
<keyword evidence="9" id="KW-1185">Reference proteome</keyword>
<keyword evidence="2" id="KW-0169">Cobalamin biosynthesis</keyword>
<evidence type="ECO:0000256" key="1">
    <source>
        <dbReference type="ARBA" id="ARBA00004953"/>
    </source>
</evidence>
<dbReference type="RefSeq" id="WP_310912565.1">
    <property type="nucleotide sequence ID" value="NZ_JAVLVT010000005.1"/>
</dbReference>
<evidence type="ECO:0000313" key="9">
    <source>
        <dbReference type="Proteomes" id="UP001250214"/>
    </source>
</evidence>
<dbReference type="Gene3D" id="3.40.50.150">
    <property type="entry name" value="Vaccinia Virus protein VP39"/>
    <property type="match status" value="1"/>
</dbReference>
<evidence type="ECO:0000256" key="2">
    <source>
        <dbReference type="ARBA" id="ARBA00022573"/>
    </source>
</evidence>
<dbReference type="SUPFAM" id="SSF53335">
    <property type="entry name" value="S-adenosyl-L-methionine-dependent methyltransferases"/>
    <property type="match status" value="1"/>
</dbReference>
<evidence type="ECO:0000256" key="4">
    <source>
        <dbReference type="ARBA" id="ARBA00022679"/>
    </source>
</evidence>
<dbReference type="InterPro" id="IPR012818">
    <property type="entry name" value="CbiE"/>
</dbReference>
<organism evidence="8 9">
    <name type="scientific">Lipingzhangella rawalii</name>
    <dbReference type="NCBI Taxonomy" id="2055835"/>
    <lineage>
        <taxon>Bacteria</taxon>
        <taxon>Bacillati</taxon>
        <taxon>Actinomycetota</taxon>
        <taxon>Actinomycetes</taxon>
        <taxon>Streptosporangiales</taxon>
        <taxon>Nocardiopsidaceae</taxon>
        <taxon>Lipingzhangella</taxon>
    </lineage>
</organism>